<keyword evidence="2" id="KW-1185">Reference proteome</keyword>
<organism evidence="1 2">
    <name type="scientific">Periplaneta americana</name>
    <name type="common">American cockroach</name>
    <name type="synonym">Blatta americana</name>
    <dbReference type="NCBI Taxonomy" id="6978"/>
    <lineage>
        <taxon>Eukaryota</taxon>
        <taxon>Metazoa</taxon>
        <taxon>Ecdysozoa</taxon>
        <taxon>Arthropoda</taxon>
        <taxon>Hexapoda</taxon>
        <taxon>Insecta</taxon>
        <taxon>Pterygota</taxon>
        <taxon>Neoptera</taxon>
        <taxon>Polyneoptera</taxon>
        <taxon>Dictyoptera</taxon>
        <taxon>Blattodea</taxon>
        <taxon>Blattoidea</taxon>
        <taxon>Blattidae</taxon>
        <taxon>Blattinae</taxon>
        <taxon>Periplaneta</taxon>
    </lineage>
</organism>
<sequence length="107" mass="12121">MSFSYSVNSVPTIGDRYRAMASLHPPGMTVQARNHLETVRNVTLTSSTCQRDYSSHVNTGIGLWSSGQWCCSRMSRDFASNYLMIESIEKIWGAIFVLQLLRQNAVW</sequence>
<protein>
    <submittedName>
        <fullName evidence="1">Uncharacterized protein</fullName>
    </submittedName>
</protein>
<name>A0ABQ8SF72_PERAM</name>
<proteinExistence type="predicted"/>
<evidence type="ECO:0000313" key="2">
    <source>
        <dbReference type="Proteomes" id="UP001148838"/>
    </source>
</evidence>
<accession>A0ABQ8SF72</accession>
<evidence type="ECO:0000313" key="1">
    <source>
        <dbReference type="EMBL" id="KAJ4432347.1"/>
    </source>
</evidence>
<dbReference type="EMBL" id="JAJSOF020000029">
    <property type="protein sequence ID" value="KAJ4432347.1"/>
    <property type="molecule type" value="Genomic_DNA"/>
</dbReference>
<dbReference type="Proteomes" id="UP001148838">
    <property type="component" value="Unassembled WGS sequence"/>
</dbReference>
<comment type="caution">
    <text evidence="1">The sequence shown here is derived from an EMBL/GenBank/DDBJ whole genome shotgun (WGS) entry which is preliminary data.</text>
</comment>
<reference evidence="1 2" key="1">
    <citation type="journal article" date="2022" name="Allergy">
        <title>Genome assembly and annotation of Periplaneta americana reveal a comprehensive cockroach allergen profile.</title>
        <authorList>
            <person name="Wang L."/>
            <person name="Xiong Q."/>
            <person name="Saelim N."/>
            <person name="Wang L."/>
            <person name="Nong W."/>
            <person name="Wan A.T."/>
            <person name="Shi M."/>
            <person name="Liu X."/>
            <person name="Cao Q."/>
            <person name="Hui J.H.L."/>
            <person name="Sookrung N."/>
            <person name="Leung T.F."/>
            <person name="Tungtrongchitr A."/>
            <person name="Tsui S.K.W."/>
        </authorList>
    </citation>
    <scope>NUCLEOTIDE SEQUENCE [LARGE SCALE GENOMIC DNA]</scope>
    <source>
        <strain evidence="1">PWHHKU_190912</strain>
    </source>
</reference>
<gene>
    <name evidence="1" type="ORF">ANN_20966</name>
</gene>